<proteinExistence type="predicted"/>
<dbReference type="Proteomes" id="UP000228497">
    <property type="component" value="Unassembled WGS sequence"/>
</dbReference>
<reference evidence="2" key="1">
    <citation type="submission" date="2017-09" db="EMBL/GenBank/DDBJ databases">
        <title>Depth-based differentiation of microbial function through sediment-hosted aquifers and enrichment of novel symbionts in the deep terrestrial subsurface.</title>
        <authorList>
            <person name="Probst A.J."/>
            <person name="Ladd B."/>
            <person name="Jarett J.K."/>
            <person name="Geller-Mcgrath D.E."/>
            <person name="Sieber C.M.K."/>
            <person name="Emerson J.B."/>
            <person name="Anantharaman K."/>
            <person name="Thomas B.C."/>
            <person name="Malmstrom R."/>
            <person name="Stieglmeier M."/>
            <person name="Klingl A."/>
            <person name="Woyke T."/>
            <person name="Ryan C.M."/>
            <person name="Banfield J.F."/>
        </authorList>
    </citation>
    <scope>NUCLEOTIDE SEQUENCE [LARGE SCALE GENOMIC DNA]</scope>
</reference>
<accession>A0A2M7FCA2</accession>
<dbReference type="AlphaFoldDB" id="A0A2M7FCA2"/>
<feature type="non-terminal residue" evidence="1">
    <location>
        <position position="1"/>
    </location>
</feature>
<organism evidence="1 2">
    <name type="scientific">Candidatus Kaiserbacteria bacterium CG17_big_fil_post_rev_8_21_14_2_50_51_7</name>
    <dbReference type="NCBI Taxonomy" id="1974613"/>
    <lineage>
        <taxon>Bacteria</taxon>
        <taxon>Candidatus Kaiseribacteriota</taxon>
    </lineage>
</organism>
<sequence>GAHEGTSQAYPVPAGTISGTFTATLHASQNKVTLDLTGLTQTGGIYWVICVRQGSTPVGSEDAYKLYYIPIATTSFDIMQNYDGAQASHASLLYITVQIESAAGVRTALGTAVSVTPHGYLEVND</sequence>
<evidence type="ECO:0000313" key="2">
    <source>
        <dbReference type="Proteomes" id="UP000228497"/>
    </source>
</evidence>
<comment type="caution">
    <text evidence="1">The sequence shown here is derived from an EMBL/GenBank/DDBJ whole genome shotgun (WGS) entry which is preliminary data.</text>
</comment>
<protein>
    <submittedName>
        <fullName evidence="1">Uncharacterized protein</fullName>
    </submittedName>
</protein>
<dbReference type="EMBL" id="PFFD01000060">
    <property type="protein sequence ID" value="PIV87122.1"/>
    <property type="molecule type" value="Genomic_DNA"/>
</dbReference>
<name>A0A2M7FCA2_9BACT</name>
<evidence type="ECO:0000313" key="1">
    <source>
        <dbReference type="EMBL" id="PIV87122.1"/>
    </source>
</evidence>
<gene>
    <name evidence="1" type="ORF">COW49_01350</name>
</gene>